<dbReference type="GO" id="GO:0003682">
    <property type="term" value="F:chromatin binding"/>
    <property type="evidence" value="ECO:0007669"/>
    <property type="project" value="TreeGrafter"/>
</dbReference>
<feature type="domain" description="Nucleoplasmin core" evidence="12">
    <location>
        <begin position="38"/>
        <end position="117"/>
    </location>
</feature>
<evidence type="ECO:0000256" key="3">
    <source>
        <dbReference type="ARBA" id="ARBA00004642"/>
    </source>
</evidence>
<dbReference type="SUPFAM" id="SSF69203">
    <property type="entry name" value="Nucleoplasmin-like core domain"/>
    <property type="match status" value="1"/>
</dbReference>
<keyword evidence="9" id="KW-0143">Chaperone</keyword>
<evidence type="ECO:0000256" key="10">
    <source>
        <dbReference type="ARBA" id="ARBA00023242"/>
    </source>
</evidence>
<evidence type="ECO:0000256" key="6">
    <source>
        <dbReference type="ARBA" id="ARBA00022490"/>
    </source>
</evidence>
<comment type="similarity">
    <text evidence="4">Belongs to the nucleoplasmin family.</text>
</comment>
<sequence>MEDSLDMESMESSEPQTFLFGTARGDGQTSLAVRGVWSNKKLGLKIVSLGAEAKDELHVVEAEGLNYEGKPTKIVLASLKISVQPMVSLGGFAITPPLVLRLKSGSGPVHVSGQHLVEAEEPPFCWEECPFSTRLKKLSRNKIGGGGSRKEKKVKLEEEDDDHEVRDEEEEEEEDEEEEEEEEEENTPAKKATIFLPPPPPNQTSESNKQGNKPLTPKSASKPQTPKPALSIEEIKVKMQQSVEKGVFLPKVEAKFFNFVKNGFRQDNPKVIQELWKWRQSL</sequence>
<dbReference type="GO" id="GO:0006338">
    <property type="term" value="P:chromatin remodeling"/>
    <property type="evidence" value="ECO:0007669"/>
    <property type="project" value="TreeGrafter"/>
</dbReference>
<dbReference type="Gene3D" id="2.60.120.340">
    <property type="entry name" value="Nucleoplasmin core domain"/>
    <property type="match status" value="1"/>
</dbReference>
<keyword evidence="15" id="KW-1185">Reference proteome</keyword>
<dbReference type="FunFam" id="1.10.10.2100:FF:000001">
    <property type="entry name" value="Nucleophosmin 1"/>
    <property type="match status" value="1"/>
</dbReference>
<dbReference type="EMBL" id="AFYH01130569">
    <property type="status" value="NOT_ANNOTATED_CDS"/>
    <property type="molecule type" value="Genomic_DNA"/>
</dbReference>
<protein>
    <recommendedName>
        <fullName evidence="5">Nucleophosmin</fullName>
    </recommendedName>
</protein>
<dbReference type="EMBL" id="AFYH01130568">
    <property type="status" value="NOT_ANNOTATED_CDS"/>
    <property type="molecule type" value="Genomic_DNA"/>
</dbReference>
<dbReference type="InterPro" id="IPR004301">
    <property type="entry name" value="Nucleoplasmin"/>
</dbReference>
<dbReference type="InterPro" id="IPR032569">
    <property type="entry name" value="NPM1_C"/>
</dbReference>
<dbReference type="InterPro" id="IPR036824">
    <property type="entry name" value="Nucleoplasmin_core_dom_sf"/>
</dbReference>
<dbReference type="OMA" id="SIQWLEL"/>
<dbReference type="Bgee" id="ENSLACG00000013460">
    <property type="expression patterns" value="Expressed in pelvic fin and 6 other cell types or tissues"/>
</dbReference>
<dbReference type="FunCoup" id="H3B070">
    <property type="interactions" value="1731"/>
</dbReference>
<evidence type="ECO:0000313" key="14">
    <source>
        <dbReference type="Ensembl" id="ENSLACP00000015291.1"/>
    </source>
</evidence>
<evidence type="ECO:0000256" key="4">
    <source>
        <dbReference type="ARBA" id="ARBA00010744"/>
    </source>
</evidence>
<name>H3B070_LATCH</name>
<reference evidence="15" key="1">
    <citation type="submission" date="2011-08" db="EMBL/GenBank/DDBJ databases">
        <title>The draft genome of Latimeria chalumnae.</title>
        <authorList>
            <person name="Di Palma F."/>
            <person name="Alfoldi J."/>
            <person name="Johnson J."/>
            <person name="Berlin A."/>
            <person name="Gnerre S."/>
            <person name="Jaffe D."/>
            <person name="MacCallum I."/>
            <person name="Young S."/>
            <person name="Walker B.J."/>
            <person name="Lander E."/>
            <person name="Lindblad-Toh K."/>
        </authorList>
    </citation>
    <scope>NUCLEOTIDE SEQUENCE [LARGE SCALE GENOMIC DNA]</scope>
    <source>
        <strain evidence="15">Wild caught</strain>
    </source>
</reference>
<dbReference type="PANTHER" id="PTHR22747">
    <property type="entry name" value="NUCLEOPLASMIN"/>
    <property type="match status" value="1"/>
</dbReference>
<dbReference type="GO" id="GO:0010824">
    <property type="term" value="P:regulation of centrosome duplication"/>
    <property type="evidence" value="ECO:0007669"/>
    <property type="project" value="TreeGrafter"/>
</dbReference>
<dbReference type="PANTHER" id="PTHR22747:SF28">
    <property type="entry name" value="NUCLEOPHOSMIN"/>
    <property type="match status" value="1"/>
</dbReference>
<dbReference type="AlphaFoldDB" id="H3B070"/>
<evidence type="ECO:0000256" key="5">
    <source>
        <dbReference type="ARBA" id="ARBA00020749"/>
    </source>
</evidence>
<evidence type="ECO:0000256" key="11">
    <source>
        <dbReference type="SAM" id="MobiDB-lite"/>
    </source>
</evidence>
<dbReference type="eggNOG" id="KOG0488">
    <property type="taxonomic scope" value="Eukaryota"/>
</dbReference>
<dbReference type="GO" id="GO:0000056">
    <property type="term" value="P:ribosomal small subunit export from nucleus"/>
    <property type="evidence" value="ECO:0007669"/>
    <property type="project" value="TreeGrafter"/>
</dbReference>
<keyword evidence="10" id="KW-0539">Nucleus</keyword>
<dbReference type="GO" id="GO:0042802">
    <property type="term" value="F:identical protein binding"/>
    <property type="evidence" value="ECO:0007669"/>
    <property type="project" value="UniProtKB-ARBA"/>
</dbReference>
<evidence type="ECO:0000256" key="9">
    <source>
        <dbReference type="ARBA" id="ARBA00023186"/>
    </source>
</evidence>
<feature type="compositionally biased region" description="Acidic residues" evidence="11">
    <location>
        <begin position="157"/>
        <end position="186"/>
    </location>
</feature>
<dbReference type="InParanoid" id="H3B070"/>
<dbReference type="GO" id="GO:1990904">
    <property type="term" value="C:ribonucleoprotein complex"/>
    <property type="evidence" value="ECO:0007669"/>
    <property type="project" value="TreeGrafter"/>
</dbReference>
<feature type="region of interest" description="Disordered" evidence="11">
    <location>
        <begin position="139"/>
        <end position="231"/>
    </location>
</feature>
<evidence type="ECO:0000256" key="2">
    <source>
        <dbReference type="ARBA" id="ARBA00004604"/>
    </source>
</evidence>
<dbReference type="EMBL" id="AFYH01130571">
    <property type="status" value="NOT_ANNOTATED_CDS"/>
    <property type="molecule type" value="Genomic_DNA"/>
</dbReference>
<dbReference type="GO" id="GO:0005737">
    <property type="term" value="C:cytoplasm"/>
    <property type="evidence" value="ECO:0007669"/>
    <property type="project" value="UniProtKB-SubCell"/>
</dbReference>
<evidence type="ECO:0000259" key="12">
    <source>
        <dbReference type="Pfam" id="PF03066"/>
    </source>
</evidence>
<comment type="subcellular location">
    <subcellularLocation>
        <location evidence="1">Cytoplasm</location>
    </subcellularLocation>
    <subcellularLocation>
        <location evidence="2">Nucleus</location>
        <location evidence="2">Nucleolus</location>
    </subcellularLocation>
    <subcellularLocation>
        <location evidence="3">Nucleus</location>
        <location evidence="3">Nucleoplasm</location>
    </subcellularLocation>
</comment>
<dbReference type="InterPro" id="IPR024057">
    <property type="entry name" value="Nucleoplasmin_core_dom"/>
</dbReference>
<dbReference type="EMBL" id="AFYH01130570">
    <property type="status" value="NOT_ANNOTATED_CDS"/>
    <property type="molecule type" value="Genomic_DNA"/>
</dbReference>
<keyword evidence="6" id="KW-0963">Cytoplasm</keyword>
<reference evidence="14" key="2">
    <citation type="submission" date="2025-08" db="UniProtKB">
        <authorList>
            <consortium name="Ensembl"/>
        </authorList>
    </citation>
    <scope>IDENTIFICATION</scope>
</reference>
<dbReference type="GeneTree" id="ENSGT00940000164405"/>
<dbReference type="GO" id="GO:0042393">
    <property type="term" value="F:histone binding"/>
    <property type="evidence" value="ECO:0007669"/>
    <property type="project" value="TreeGrafter"/>
</dbReference>
<dbReference type="GO" id="GO:0005654">
    <property type="term" value="C:nucleoplasm"/>
    <property type="evidence" value="ECO:0007669"/>
    <property type="project" value="UniProtKB-SubCell"/>
</dbReference>
<dbReference type="GO" id="GO:0042274">
    <property type="term" value="P:ribosomal small subunit biogenesis"/>
    <property type="evidence" value="ECO:0007669"/>
    <property type="project" value="TreeGrafter"/>
</dbReference>
<evidence type="ECO:0000256" key="1">
    <source>
        <dbReference type="ARBA" id="ARBA00004496"/>
    </source>
</evidence>
<evidence type="ECO:0000256" key="7">
    <source>
        <dbReference type="ARBA" id="ARBA00022553"/>
    </source>
</evidence>
<dbReference type="GO" id="GO:0045944">
    <property type="term" value="P:positive regulation of transcription by RNA polymerase II"/>
    <property type="evidence" value="ECO:0007669"/>
    <property type="project" value="TreeGrafter"/>
</dbReference>
<dbReference type="Ensembl" id="ENSLACT00000015397.1">
    <property type="protein sequence ID" value="ENSLACP00000015291.1"/>
    <property type="gene ID" value="ENSLACG00000013460.1"/>
</dbReference>
<dbReference type="STRING" id="7897.ENSLACP00000015291"/>
<evidence type="ECO:0000259" key="13">
    <source>
        <dbReference type="Pfam" id="PF16276"/>
    </source>
</evidence>
<proteinExistence type="inferred from homology"/>
<dbReference type="Pfam" id="PF16276">
    <property type="entry name" value="NPM1-C"/>
    <property type="match status" value="1"/>
</dbReference>
<dbReference type="GO" id="GO:0042273">
    <property type="term" value="P:ribosomal large subunit biogenesis"/>
    <property type="evidence" value="ECO:0007669"/>
    <property type="project" value="TreeGrafter"/>
</dbReference>
<dbReference type="HOGENOM" id="CLU_058838_0_0_1"/>
<organism evidence="14 15">
    <name type="scientific">Latimeria chalumnae</name>
    <name type="common">Coelacanth</name>
    <dbReference type="NCBI Taxonomy" id="7897"/>
    <lineage>
        <taxon>Eukaryota</taxon>
        <taxon>Metazoa</taxon>
        <taxon>Chordata</taxon>
        <taxon>Craniata</taxon>
        <taxon>Vertebrata</taxon>
        <taxon>Euteleostomi</taxon>
        <taxon>Coelacanthiformes</taxon>
        <taxon>Coelacanthidae</taxon>
        <taxon>Latimeria</taxon>
    </lineage>
</organism>
<feature type="domain" description="Nucleophosmin C-terminal" evidence="13">
    <location>
        <begin position="233"/>
        <end position="281"/>
    </location>
</feature>
<dbReference type="GO" id="GO:0005813">
    <property type="term" value="C:centrosome"/>
    <property type="evidence" value="ECO:0007669"/>
    <property type="project" value="TreeGrafter"/>
</dbReference>
<dbReference type="GO" id="GO:0005730">
    <property type="term" value="C:nucleolus"/>
    <property type="evidence" value="ECO:0007669"/>
    <property type="project" value="UniProtKB-SubCell"/>
</dbReference>
<accession>H3B070</accession>
<dbReference type="GO" id="GO:0003723">
    <property type="term" value="F:RNA binding"/>
    <property type="evidence" value="ECO:0007669"/>
    <property type="project" value="UniProtKB-KW"/>
</dbReference>
<evidence type="ECO:0000313" key="15">
    <source>
        <dbReference type="Proteomes" id="UP000008672"/>
    </source>
</evidence>
<dbReference type="GO" id="GO:0000055">
    <property type="term" value="P:ribosomal large subunit export from nucleus"/>
    <property type="evidence" value="ECO:0007669"/>
    <property type="project" value="TreeGrafter"/>
</dbReference>
<reference evidence="14" key="3">
    <citation type="submission" date="2025-09" db="UniProtKB">
        <authorList>
            <consortium name="Ensembl"/>
        </authorList>
    </citation>
    <scope>IDENTIFICATION</scope>
</reference>
<keyword evidence="8" id="KW-0694">RNA-binding</keyword>
<dbReference type="Proteomes" id="UP000008672">
    <property type="component" value="Unassembled WGS sequence"/>
</dbReference>
<dbReference type="Pfam" id="PF03066">
    <property type="entry name" value="Nucleoplasmin"/>
    <property type="match status" value="1"/>
</dbReference>
<dbReference type="Gene3D" id="1.10.10.2100">
    <property type="match status" value="1"/>
</dbReference>
<feature type="compositionally biased region" description="Polar residues" evidence="11">
    <location>
        <begin position="203"/>
        <end position="224"/>
    </location>
</feature>
<evidence type="ECO:0000256" key="8">
    <source>
        <dbReference type="ARBA" id="ARBA00022884"/>
    </source>
</evidence>
<keyword evidence="7" id="KW-0597">Phosphoprotein</keyword>